<dbReference type="EMBL" id="VORO01000004">
    <property type="protein sequence ID" value="TXD90067.1"/>
    <property type="molecule type" value="Genomic_DNA"/>
</dbReference>
<dbReference type="Gene3D" id="2.60.120.10">
    <property type="entry name" value="Jelly Rolls"/>
    <property type="match status" value="1"/>
</dbReference>
<organism evidence="2 3">
    <name type="scientific">Subsaximicrobium wynnwilliamsii</name>
    <dbReference type="NCBI Taxonomy" id="291179"/>
    <lineage>
        <taxon>Bacteria</taxon>
        <taxon>Pseudomonadati</taxon>
        <taxon>Bacteroidota</taxon>
        <taxon>Flavobacteriia</taxon>
        <taxon>Flavobacteriales</taxon>
        <taxon>Flavobacteriaceae</taxon>
        <taxon>Subsaximicrobium</taxon>
    </lineage>
</organism>
<dbReference type="Proteomes" id="UP000321578">
    <property type="component" value="Unassembled WGS sequence"/>
</dbReference>
<gene>
    <name evidence="2" type="ORF">ESY86_04760</name>
</gene>
<sequence length="191" mass="21596">MANPIFKAVYSHPELKTADLEAIQAAHEPFGFSKGEVFLKAGQTANNYFLIETGLLRSFAHDFDGNEITTGFTGANEIMIEVASLFQRKPSVENFIALTDGVAWKIEFEDFQKLYHDIPAFNEWGRAWMSHQLFVAKQRNIDMLTKSATVRYVNLLKDKPQIVLEAPLKHIATYLGVTNTSLSRIRKEIAT</sequence>
<dbReference type="InterPro" id="IPR014710">
    <property type="entry name" value="RmlC-like_jellyroll"/>
</dbReference>
<keyword evidence="3" id="KW-1185">Reference proteome</keyword>
<name>A0A5C6ZL03_9FLAO</name>
<evidence type="ECO:0000313" key="3">
    <source>
        <dbReference type="Proteomes" id="UP000321578"/>
    </source>
</evidence>
<feature type="domain" description="Cyclic nucleotide-binding" evidence="1">
    <location>
        <begin position="32"/>
        <end position="114"/>
    </location>
</feature>
<dbReference type="PROSITE" id="PS50042">
    <property type="entry name" value="CNMP_BINDING_3"/>
    <property type="match status" value="1"/>
</dbReference>
<dbReference type="SMART" id="SM00100">
    <property type="entry name" value="cNMP"/>
    <property type="match status" value="1"/>
</dbReference>
<dbReference type="CDD" id="cd00038">
    <property type="entry name" value="CAP_ED"/>
    <property type="match status" value="1"/>
</dbReference>
<evidence type="ECO:0000259" key="1">
    <source>
        <dbReference type="PROSITE" id="PS50042"/>
    </source>
</evidence>
<dbReference type="AlphaFoldDB" id="A0A5C6ZL03"/>
<dbReference type="OrthoDB" id="1044733at2"/>
<accession>A0A5C6ZL03</accession>
<dbReference type="Pfam" id="PF00027">
    <property type="entry name" value="cNMP_binding"/>
    <property type="match status" value="1"/>
</dbReference>
<dbReference type="SUPFAM" id="SSF51206">
    <property type="entry name" value="cAMP-binding domain-like"/>
    <property type="match status" value="1"/>
</dbReference>
<evidence type="ECO:0000313" key="2">
    <source>
        <dbReference type="EMBL" id="TXD90067.1"/>
    </source>
</evidence>
<dbReference type="InterPro" id="IPR018490">
    <property type="entry name" value="cNMP-bd_dom_sf"/>
</dbReference>
<comment type="caution">
    <text evidence="2">The sequence shown here is derived from an EMBL/GenBank/DDBJ whole genome shotgun (WGS) entry which is preliminary data.</text>
</comment>
<proteinExistence type="predicted"/>
<dbReference type="InterPro" id="IPR000595">
    <property type="entry name" value="cNMP-bd_dom"/>
</dbReference>
<reference evidence="2 3" key="1">
    <citation type="submission" date="2019-08" db="EMBL/GenBank/DDBJ databases">
        <title>Genomes of Subsaximicrobium wynnwilliamsii strains.</title>
        <authorList>
            <person name="Bowman J.P."/>
        </authorList>
    </citation>
    <scope>NUCLEOTIDE SEQUENCE [LARGE SCALE GENOMIC DNA]</scope>
    <source>
        <strain evidence="2 3">2-80-2</strain>
    </source>
</reference>
<dbReference type="RefSeq" id="WP_147085460.1">
    <property type="nucleotide sequence ID" value="NZ_VORM01000004.1"/>
</dbReference>
<protein>
    <submittedName>
        <fullName evidence="2">Crp/Fnr family transcriptional regulator</fullName>
    </submittedName>
</protein>